<dbReference type="PRINTS" id="PR00507">
    <property type="entry name" value="N12N6MTFRASE"/>
</dbReference>
<dbReference type="RefSeq" id="WP_382388332.1">
    <property type="nucleotide sequence ID" value="NZ_JBHLWI010000038.1"/>
</dbReference>
<evidence type="ECO:0000313" key="7">
    <source>
        <dbReference type="EMBL" id="MFC0263822.1"/>
    </source>
</evidence>
<evidence type="ECO:0000256" key="2">
    <source>
        <dbReference type="ARBA" id="ARBA00022603"/>
    </source>
</evidence>
<dbReference type="NCBIfam" id="NF033452">
    <property type="entry name" value="BREX_1_MTaseX"/>
    <property type="match status" value="1"/>
</dbReference>
<dbReference type="GO" id="GO:0032259">
    <property type="term" value="P:methylation"/>
    <property type="evidence" value="ECO:0007669"/>
    <property type="project" value="UniProtKB-KW"/>
</dbReference>
<dbReference type="InterPro" id="IPR011639">
    <property type="entry name" value="MethylTrfase_TaqI-like_dom"/>
</dbReference>
<sequence>MNTNNLKKFAQGARKKLLEQVSAKLDYVLSHDSSTLRTKTETLKRLNDELASMGKDTLVDKVAYTWFNRLVALRFMDANGFQPMGINVITPISGISPQILEEAHAGHIPEELPIRREEVMDILDGRVFSVNPDNDAYRILLVASCNQLSSIFPFLFEKINDYTELLLPDDLTSSFSIIKDILNGMSDEDCQEVEIIGWLYQFYISEKKDEVFASGEKVKKEDIPAATQLFTPRWIVEYMVQNTLGKLWLQNKPNSKLRDYMPYYIESPSAQSDDYLKVNSVEEITLLDQASGSGHILVYGFELFSKIYEEEGYASSEIPQLIIEKNLFGFEIDERAAQLAGFALMMKARFYHRRFFRKEVKPNILHFQDLKLAEEEIKPLFKDLRISISDELFHDLKTMKQATNFGSLIQPHINTKTLEETKNSFQSKVQGADIFSRPKIENLIQTLDQLILLSRKYHCVVDNPPYMGESKMNKVLGSWVRINYPKSRADLMVCFMERAEGQLLENGMVAMINLPSWMFLSSFEEFRKETIKKFQIDSLVHLGRGIFGSDFGSVTFTMKKTSGIKSDGIYRRLFKNHVKVRSVEKIESLYLDKSFGIYKINQDKFKSIAGSPIAYWASKRVQEIFSESQKLIEVGDTFQGIITGNNDLFLRLWQEVSLEKINFNAREFNGIDVDFQNWIPYNKGGKFRKWYGNQDYILNWKNKGSDLTRGKNSFSNYFFKEYMTWTYISASTIATRYFPPGFLWDVSGSGVFPKSQEDIFYFQSLIASNVGLMILKMINPTINFQVENIAVIPIIYPNTDSLKKEIINLVFENIEISKLEWDSREISWNFSTNYLVNKKVSLVEEALDLYKSFWEIKFKTLFNNEVTINRMFIEIYGLEEEVGPEIPLEDITILKEESYIENNNLTFNSFEIISQLVSYFVGCLFGRFSLNKEGLLLANQGDSLDNFFKKVGVESMSFLPDEDNIIPVLDDVWFEDDIVSRFHEFLRVSFEEKNFRKNLAFVEECLGKDIRKYFVKDFYKDHVKRYNKRPIYWSFSSPKGHFNALIYMHRYTPDTLNQILNNYLREFIEKLQAQRKNLLHVEVTGTPAEQNKARKDIIKLDEMIADCRQYETDILYPLATERISIDLDDGVLVNYNKFGKAVTEVQGLNDKKTKDKVKKFDWIDMSTIR</sequence>
<evidence type="ECO:0000256" key="3">
    <source>
        <dbReference type="ARBA" id="ARBA00022679"/>
    </source>
</evidence>
<dbReference type="SUPFAM" id="SSF53335">
    <property type="entry name" value="S-adenosyl-L-methionine-dependent methyltransferases"/>
    <property type="match status" value="1"/>
</dbReference>
<dbReference type="Proteomes" id="UP001589797">
    <property type="component" value="Unassembled WGS sequence"/>
</dbReference>
<protein>
    <recommendedName>
        <fullName evidence="1">site-specific DNA-methyltransferase (adenine-specific)</fullName>
        <ecNumber evidence="1">2.1.1.72</ecNumber>
    </recommendedName>
</protein>
<keyword evidence="2 7" id="KW-0489">Methyltransferase</keyword>
<feature type="domain" description="Type II methyltransferase M.TaqI-like" evidence="6">
    <location>
        <begin position="325"/>
        <end position="546"/>
    </location>
</feature>
<evidence type="ECO:0000259" key="6">
    <source>
        <dbReference type="Pfam" id="PF07669"/>
    </source>
</evidence>
<dbReference type="EC" id="2.1.1.72" evidence="1"/>
<organism evidence="7 8">
    <name type="scientific">Fontibacter flavus</name>
    <dbReference type="NCBI Taxonomy" id="654838"/>
    <lineage>
        <taxon>Bacteria</taxon>
        <taxon>Pseudomonadati</taxon>
        <taxon>Bacteroidota</taxon>
        <taxon>Cytophagia</taxon>
        <taxon>Cytophagales</taxon>
        <taxon>Cyclobacteriaceae</taxon>
        <taxon>Fontibacter</taxon>
    </lineage>
</organism>
<keyword evidence="8" id="KW-1185">Reference proteome</keyword>
<comment type="caution">
    <text evidence="7">The sequence shown here is derived from an EMBL/GenBank/DDBJ whole genome shotgun (WGS) entry which is preliminary data.</text>
</comment>
<dbReference type="Gene3D" id="3.40.50.150">
    <property type="entry name" value="Vaccinia Virus protein VP39"/>
    <property type="match status" value="1"/>
</dbReference>
<dbReference type="PANTHER" id="PTHR33841:SF1">
    <property type="entry name" value="DNA METHYLTRANSFERASE A"/>
    <property type="match status" value="1"/>
</dbReference>
<comment type="catalytic activity">
    <reaction evidence="5">
        <text>a 2'-deoxyadenosine in DNA + S-adenosyl-L-methionine = an N(6)-methyl-2'-deoxyadenosine in DNA + S-adenosyl-L-homocysteine + H(+)</text>
        <dbReference type="Rhea" id="RHEA:15197"/>
        <dbReference type="Rhea" id="RHEA-COMP:12418"/>
        <dbReference type="Rhea" id="RHEA-COMP:12419"/>
        <dbReference type="ChEBI" id="CHEBI:15378"/>
        <dbReference type="ChEBI" id="CHEBI:57856"/>
        <dbReference type="ChEBI" id="CHEBI:59789"/>
        <dbReference type="ChEBI" id="CHEBI:90615"/>
        <dbReference type="ChEBI" id="CHEBI:90616"/>
        <dbReference type="EC" id="2.1.1.72"/>
    </reaction>
</comment>
<accession>A0ABV6FVH3</accession>
<proteinExistence type="predicted"/>
<evidence type="ECO:0000313" key="8">
    <source>
        <dbReference type="Proteomes" id="UP001589797"/>
    </source>
</evidence>
<evidence type="ECO:0000256" key="4">
    <source>
        <dbReference type="ARBA" id="ARBA00022691"/>
    </source>
</evidence>
<keyword evidence="3 7" id="KW-0808">Transferase</keyword>
<dbReference type="InterPro" id="IPR029063">
    <property type="entry name" value="SAM-dependent_MTases_sf"/>
</dbReference>
<evidence type="ECO:0000256" key="5">
    <source>
        <dbReference type="ARBA" id="ARBA00047942"/>
    </source>
</evidence>
<name>A0ABV6FVH3_9BACT</name>
<reference evidence="7 8" key="1">
    <citation type="submission" date="2024-09" db="EMBL/GenBank/DDBJ databases">
        <authorList>
            <person name="Sun Q."/>
            <person name="Mori K."/>
        </authorList>
    </citation>
    <scope>NUCLEOTIDE SEQUENCE [LARGE SCALE GENOMIC DNA]</scope>
    <source>
        <strain evidence="7 8">CCM 7650</strain>
    </source>
</reference>
<dbReference type="PANTHER" id="PTHR33841">
    <property type="entry name" value="DNA METHYLTRANSFERASE YEEA-RELATED"/>
    <property type="match status" value="1"/>
</dbReference>
<dbReference type="Pfam" id="PF07669">
    <property type="entry name" value="Eco57I"/>
    <property type="match status" value="1"/>
</dbReference>
<dbReference type="InterPro" id="IPR050953">
    <property type="entry name" value="N4_N6_ade-DNA_methylase"/>
</dbReference>
<dbReference type="EMBL" id="JBHLWI010000038">
    <property type="protein sequence ID" value="MFC0263822.1"/>
    <property type="molecule type" value="Genomic_DNA"/>
</dbReference>
<gene>
    <name evidence="7" type="primary">pglX</name>
    <name evidence="7" type="ORF">ACFFIP_14100</name>
</gene>
<keyword evidence="4" id="KW-0949">S-adenosyl-L-methionine</keyword>
<evidence type="ECO:0000256" key="1">
    <source>
        <dbReference type="ARBA" id="ARBA00011900"/>
    </source>
</evidence>
<dbReference type="GO" id="GO:0009007">
    <property type="term" value="F:site-specific DNA-methyltransferase (adenine-specific) activity"/>
    <property type="evidence" value="ECO:0007669"/>
    <property type="project" value="UniProtKB-EC"/>
</dbReference>
<dbReference type="InterPro" id="IPR047939">
    <property type="entry name" value="BREX_1_PglX"/>
</dbReference>